<feature type="modified residue" description="4-aspartylphosphate" evidence="2">
    <location>
        <position position="53"/>
    </location>
</feature>
<dbReference type="PANTHER" id="PTHR44591">
    <property type="entry name" value="STRESS RESPONSE REGULATOR PROTEIN 1"/>
    <property type="match status" value="1"/>
</dbReference>
<gene>
    <name evidence="4" type="ORF">MMIC_P0506</name>
</gene>
<dbReference type="InterPro" id="IPR050595">
    <property type="entry name" value="Bact_response_regulator"/>
</dbReference>
<dbReference type="PROSITE" id="PS50110">
    <property type="entry name" value="RESPONSE_REGULATORY"/>
    <property type="match status" value="1"/>
</dbReference>
<dbReference type="CDD" id="cd00156">
    <property type="entry name" value="REC"/>
    <property type="match status" value="1"/>
</dbReference>
<sequence>MFHIIDDEEQIRNLVKALIVRTGHEALCFESGTQYLEYLNNPDFIPPIAVLTDVTMPGINGYDLAVEIRNNLPFQKIILITAYADEEHHRFAASQLCYTLNKPYHAETLIALITALIACENEHRGSNDKIGAFHQCEFGIDHNCPFHYPDKQSISKP</sequence>
<keyword evidence="5" id="KW-1185">Reference proteome</keyword>
<dbReference type="PANTHER" id="PTHR44591:SF3">
    <property type="entry name" value="RESPONSE REGULATORY DOMAIN-CONTAINING PROTEIN"/>
    <property type="match status" value="1"/>
</dbReference>
<evidence type="ECO:0000256" key="2">
    <source>
        <dbReference type="PROSITE-ProRule" id="PRU00169"/>
    </source>
</evidence>
<evidence type="ECO:0000259" key="3">
    <source>
        <dbReference type="PROSITE" id="PS50110"/>
    </source>
</evidence>
<dbReference type="Gene3D" id="3.40.50.2300">
    <property type="match status" value="1"/>
</dbReference>
<dbReference type="Pfam" id="PF00072">
    <property type="entry name" value="Response_reg"/>
    <property type="match status" value="1"/>
</dbReference>
<dbReference type="RefSeq" id="WP_072658764.1">
    <property type="nucleotide sequence ID" value="NZ_BDFD01000003.1"/>
</dbReference>
<evidence type="ECO:0000256" key="1">
    <source>
        <dbReference type="ARBA" id="ARBA00022553"/>
    </source>
</evidence>
<dbReference type="InterPro" id="IPR001789">
    <property type="entry name" value="Sig_transdc_resp-reg_receiver"/>
</dbReference>
<dbReference type="GO" id="GO:0000160">
    <property type="term" value="P:phosphorelay signal transduction system"/>
    <property type="evidence" value="ECO:0007669"/>
    <property type="project" value="InterPro"/>
</dbReference>
<dbReference type="InterPro" id="IPR011006">
    <property type="entry name" value="CheY-like_superfamily"/>
</dbReference>
<accession>A0A1L8CL38</accession>
<dbReference type="SUPFAM" id="SSF52172">
    <property type="entry name" value="CheY-like"/>
    <property type="match status" value="1"/>
</dbReference>
<feature type="domain" description="Response regulatory" evidence="3">
    <location>
        <begin position="1"/>
        <end position="117"/>
    </location>
</feature>
<name>A0A1L8CL38_9PROT</name>
<evidence type="ECO:0000313" key="5">
    <source>
        <dbReference type="Proteomes" id="UP000231632"/>
    </source>
</evidence>
<organism evidence="4 5">
    <name type="scientific">Mariprofundus micogutta</name>
    <dbReference type="NCBI Taxonomy" id="1921010"/>
    <lineage>
        <taxon>Bacteria</taxon>
        <taxon>Pseudomonadati</taxon>
        <taxon>Pseudomonadota</taxon>
        <taxon>Candidatius Mariprofundia</taxon>
        <taxon>Mariprofundales</taxon>
        <taxon>Mariprofundaceae</taxon>
        <taxon>Mariprofundus</taxon>
    </lineage>
</organism>
<protein>
    <submittedName>
        <fullName evidence="4">Nitrogen assimilation regulatory protein</fullName>
    </submittedName>
</protein>
<dbReference type="EMBL" id="BDFD01000003">
    <property type="protein sequence ID" value="GAV19559.1"/>
    <property type="molecule type" value="Genomic_DNA"/>
</dbReference>
<comment type="caution">
    <text evidence="4">The sequence shown here is derived from an EMBL/GenBank/DDBJ whole genome shotgun (WGS) entry which is preliminary data.</text>
</comment>
<dbReference type="AlphaFoldDB" id="A0A1L8CL38"/>
<evidence type="ECO:0000313" key="4">
    <source>
        <dbReference type="EMBL" id="GAV19559.1"/>
    </source>
</evidence>
<keyword evidence="1 2" id="KW-0597">Phosphoprotein</keyword>
<dbReference type="Proteomes" id="UP000231632">
    <property type="component" value="Unassembled WGS sequence"/>
</dbReference>
<proteinExistence type="predicted"/>
<dbReference type="SMART" id="SM00448">
    <property type="entry name" value="REC"/>
    <property type="match status" value="1"/>
</dbReference>
<dbReference type="STRING" id="1921010.MMIC_P0506"/>
<reference evidence="4 5" key="1">
    <citation type="journal article" date="2017" name="Arch. Microbiol.">
        <title>Mariprofundus micogutta sp. nov., a novel iron-oxidizing zetaproteobacterium isolated from a deep-sea hydrothermal field at the Bayonnaise knoll of the Izu-Ogasawara arc, and a description of Mariprofundales ord. nov. and Zetaproteobacteria classis nov.</title>
        <authorList>
            <person name="Makita H."/>
            <person name="Tanaka E."/>
            <person name="Mitsunobu S."/>
            <person name="Miyazaki M."/>
            <person name="Nunoura T."/>
            <person name="Uematsu K."/>
            <person name="Takaki Y."/>
            <person name="Nishi S."/>
            <person name="Shimamura S."/>
            <person name="Takai K."/>
        </authorList>
    </citation>
    <scope>NUCLEOTIDE SEQUENCE [LARGE SCALE GENOMIC DNA]</scope>
    <source>
        <strain evidence="4 5">ET2</strain>
    </source>
</reference>
<dbReference type="OrthoDB" id="5296683at2"/>